<dbReference type="InterPro" id="IPR029753">
    <property type="entry name" value="D-isomer_DH_CS"/>
</dbReference>
<dbReference type="GO" id="GO:0051287">
    <property type="term" value="F:NAD binding"/>
    <property type="evidence" value="ECO:0007669"/>
    <property type="project" value="InterPro"/>
</dbReference>
<dbReference type="FunFam" id="3.40.50.720:FF:000203">
    <property type="entry name" value="D-3-phosphoglycerate dehydrogenase (SerA)"/>
    <property type="match status" value="1"/>
</dbReference>
<dbReference type="InterPro" id="IPR006140">
    <property type="entry name" value="D-isomer_DH_NAD-bd"/>
</dbReference>
<keyword evidence="2 4" id="KW-0560">Oxidoreductase</keyword>
<dbReference type="Proteomes" id="UP000199208">
    <property type="component" value="Unassembled WGS sequence"/>
</dbReference>
<keyword evidence="3" id="KW-0520">NAD</keyword>
<evidence type="ECO:0000256" key="3">
    <source>
        <dbReference type="ARBA" id="ARBA00023027"/>
    </source>
</evidence>
<evidence type="ECO:0000256" key="2">
    <source>
        <dbReference type="ARBA" id="ARBA00023002"/>
    </source>
</evidence>
<dbReference type="InterPro" id="IPR006139">
    <property type="entry name" value="D-isomer_2_OHA_DH_cat_dom"/>
</dbReference>
<evidence type="ECO:0000256" key="4">
    <source>
        <dbReference type="RuleBase" id="RU003719"/>
    </source>
</evidence>
<dbReference type="SUPFAM" id="SSF51735">
    <property type="entry name" value="NAD(P)-binding Rossmann-fold domains"/>
    <property type="match status" value="1"/>
</dbReference>
<dbReference type="Gene3D" id="3.40.50.720">
    <property type="entry name" value="NAD(P)-binding Rossmann-like Domain"/>
    <property type="match status" value="2"/>
</dbReference>
<organism evidence="7 8">
    <name type="scientific">Acidaminobacter hydrogenoformans DSM 2784</name>
    <dbReference type="NCBI Taxonomy" id="1120920"/>
    <lineage>
        <taxon>Bacteria</taxon>
        <taxon>Bacillati</taxon>
        <taxon>Bacillota</taxon>
        <taxon>Clostridia</taxon>
        <taxon>Peptostreptococcales</taxon>
        <taxon>Acidaminobacteraceae</taxon>
        <taxon>Acidaminobacter</taxon>
    </lineage>
</organism>
<evidence type="ECO:0000313" key="8">
    <source>
        <dbReference type="Proteomes" id="UP000199208"/>
    </source>
</evidence>
<evidence type="ECO:0000313" key="7">
    <source>
        <dbReference type="EMBL" id="SCZ81189.1"/>
    </source>
</evidence>
<protein>
    <submittedName>
        <fullName evidence="7">D-3-phosphoglycerate dehydrogenase</fullName>
    </submittedName>
</protein>
<dbReference type="STRING" id="1120920.SAMN03080599_02649"/>
<dbReference type="OrthoDB" id="9805416at2"/>
<evidence type="ECO:0000256" key="1">
    <source>
        <dbReference type="ARBA" id="ARBA00005854"/>
    </source>
</evidence>
<proteinExistence type="inferred from homology"/>
<dbReference type="InterPro" id="IPR050418">
    <property type="entry name" value="D-iso_2-hydroxyacid_DH_PdxB"/>
</dbReference>
<dbReference type="PANTHER" id="PTHR43761:SF1">
    <property type="entry name" value="D-ISOMER SPECIFIC 2-HYDROXYACID DEHYDROGENASE CATALYTIC DOMAIN-CONTAINING PROTEIN-RELATED"/>
    <property type="match status" value="1"/>
</dbReference>
<dbReference type="Pfam" id="PF00389">
    <property type="entry name" value="2-Hacid_dh"/>
    <property type="match status" value="1"/>
</dbReference>
<dbReference type="CDD" id="cd05303">
    <property type="entry name" value="PGDH_2"/>
    <property type="match status" value="1"/>
</dbReference>
<dbReference type="EMBL" id="FMWL01000017">
    <property type="protein sequence ID" value="SCZ81189.1"/>
    <property type="molecule type" value="Genomic_DNA"/>
</dbReference>
<dbReference type="PROSITE" id="PS00671">
    <property type="entry name" value="D_2_HYDROXYACID_DH_3"/>
    <property type="match status" value="1"/>
</dbReference>
<reference evidence="7 8" key="1">
    <citation type="submission" date="2016-10" db="EMBL/GenBank/DDBJ databases">
        <authorList>
            <person name="de Groot N.N."/>
        </authorList>
    </citation>
    <scope>NUCLEOTIDE SEQUENCE [LARGE SCALE GENOMIC DNA]</scope>
    <source>
        <strain evidence="7 8">DSM 2784</strain>
    </source>
</reference>
<feature type="domain" description="D-isomer specific 2-hydroxyacid dehydrogenase catalytic" evidence="5">
    <location>
        <begin position="8"/>
        <end position="301"/>
    </location>
</feature>
<sequence length="302" mass="33121">MLKILANDGMEQSAVQHLTNLGHEVDTNNYDQETLKTKLRDYDVIVIRSATKLRKDIIDAVEGSKLKLMIRAGVGIDNIDVAYAESKGIAVRNTPNSSSASVAELVIGHMFSLARFLHISNYTMRQGEWNKKHYVGTEICGKTLGVIGFGRIGQEAAKRALALGMKVLYQDLLGPRPGLDEYHYADFETILEHADYITLHIPATADNKPLLDAAAFAKMRDGVYVINTSRGGLIDPDALLEALDSGKVAGAGLDVFIEEPLKDERLMKHPKISMTPHVGASTEEAQLRIGAEVCDVIEKFFA</sequence>
<evidence type="ECO:0000259" key="6">
    <source>
        <dbReference type="Pfam" id="PF02826"/>
    </source>
</evidence>
<keyword evidence="8" id="KW-1185">Reference proteome</keyword>
<accession>A0A1G5S6J6</accession>
<dbReference type="AlphaFoldDB" id="A0A1G5S6J6"/>
<dbReference type="SUPFAM" id="SSF52283">
    <property type="entry name" value="Formate/glycerate dehydrogenase catalytic domain-like"/>
    <property type="match status" value="1"/>
</dbReference>
<dbReference type="Pfam" id="PF02826">
    <property type="entry name" value="2-Hacid_dh_C"/>
    <property type="match status" value="1"/>
</dbReference>
<feature type="domain" description="D-isomer specific 2-hydroxyacid dehydrogenase NAD-binding" evidence="6">
    <location>
        <begin position="107"/>
        <end position="279"/>
    </location>
</feature>
<evidence type="ECO:0000259" key="5">
    <source>
        <dbReference type="Pfam" id="PF00389"/>
    </source>
</evidence>
<comment type="similarity">
    <text evidence="1 4">Belongs to the D-isomer specific 2-hydroxyacid dehydrogenase family.</text>
</comment>
<dbReference type="PANTHER" id="PTHR43761">
    <property type="entry name" value="D-ISOMER SPECIFIC 2-HYDROXYACID DEHYDROGENASE FAMILY PROTEIN (AFU_ORTHOLOGUE AFUA_1G13630)"/>
    <property type="match status" value="1"/>
</dbReference>
<dbReference type="RefSeq" id="WP_092592298.1">
    <property type="nucleotide sequence ID" value="NZ_FMWL01000017.1"/>
</dbReference>
<name>A0A1G5S6J6_9FIRM</name>
<dbReference type="InterPro" id="IPR036291">
    <property type="entry name" value="NAD(P)-bd_dom_sf"/>
</dbReference>
<dbReference type="GO" id="GO:0016616">
    <property type="term" value="F:oxidoreductase activity, acting on the CH-OH group of donors, NAD or NADP as acceptor"/>
    <property type="evidence" value="ECO:0007669"/>
    <property type="project" value="InterPro"/>
</dbReference>
<gene>
    <name evidence="7" type="ORF">SAMN03080599_02649</name>
</gene>